<evidence type="ECO:0000256" key="1">
    <source>
        <dbReference type="SAM" id="MobiDB-lite"/>
    </source>
</evidence>
<feature type="region of interest" description="Disordered" evidence="1">
    <location>
        <begin position="64"/>
        <end position="137"/>
    </location>
</feature>
<name>A0A166L254_9AGAM</name>
<reference evidence="2 3" key="1">
    <citation type="journal article" date="2016" name="Mol. Biol. Evol.">
        <title>Comparative Genomics of Early-Diverging Mushroom-Forming Fungi Provides Insights into the Origins of Lignocellulose Decay Capabilities.</title>
        <authorList>
            <person name="Nagy L.G."/>
            <person name="Riley R."/>
            <person name="Tritt A."/>
            <person name="Adam C."/>
            <person name="Daum C."/>
            <person name="Floudas D."/>
            <person name="Sun H."/>
            <person name="Yadav J.S."/>
            <person name="Pangilinan J."/>
            <person name="Larsson K.H."/>
            <person name="Matsuura K."/>
            <person name="Barry K."/>
            <person name="Labutti K."/>
            <person name="Kuo R."/>
            <person name="Ohm R.A."/>
            <person name="Bhattacharya S.S."/>
            <person name="Shirouzu T."/>
            <person name="Yoshinaga Y."/>
            <person name="Martin F.M."/>
            <person name="Grigoriev I.V."/>
            <person name="Hibbett D.S."/>
        </authorList>
    </citation>
    <scope>NUCLEOTIDE SEQUENCE [LARGE SCALE GENOMIC DNA]</scope>
    <source>
        <strain evidence="2 3">CBS 109695</strain>
    </source>
</reference>
<proteinExistence type="predicted"/>
<organism evidence="2 3">
    <name type="scientific">Athelia psychrophila</name>
    <dbReference type="NCBI Taxonomy" id="1759441"/>
    <lineage>
        <taxon>Eukaryota</taxon>
        <taxon>Fungi</taxon>
        <taxon>Dikarya</taxon>
        <taxon>Basidiomycota</taxon>
        <taxon>Agaricomycotina</taxon>
        <taxon>Agaricomycetes</taxon>
        <taxon>Agaricomycetidae</taxon>
        <taxon>Atheliales</taxon>
        <taxon>Atheliaceae</taxon>
        <taxon>Athelia</taxon>
    </lineage>
</organism>
<dbReference type="EMBL" id="KV417539">
    <property type="protein sequence ID" value="KZP22496.1"/>
    <property type="molecule type" value="Genomic_DNA"/>
</dbReference>
<evidence type="ECO:0000313" key="3">
    <source>
        <dbReference type="Proteomes" id="UP000076532"/>
    </source>
</evidence>
<dbReference type="AlphaFoldDB" id="A0A166L254"/>
<accession>A0A166L254</accession>
<keyword evidence="3" id="KW-1185">Reference proteome</keyword>
<feature type="compositionally biased region" description="Low complexity" evidence="1">
    <location>
        <begin position="10"/>
        <end position="22"/>
    </location>
</feature>
<gene>
    <name evidence="2" type="ORF">FIBSPDRAFT_890378</name>
</gene>
<protein>
    <submittedName>
        <fullName evidence="2">Uncharacterized protein</fullName>
    </submittedName>
</protein>
<evidence type="ECO:0000313" key="2">
    <source>
        <dbReference type="EMBL" id="KZP22496.1"/>
    </source>
</evidence>
<sequence>MPESFIRCPSPTSTSSQSGTRSLDSRLQSIEGKLDRVLHALSELNDGSQSSHGERNKKCLWASSPSCQSDACDDDERNQTTDGSEGLNERKRRMKRMRVESSSTSETSCAGKALSEPLAERSSDADSMDDFIVSDGP</sequence>
<feature type="region of interest" description="Disordered" evidence="1">
    <location>
        <begin position="1"/>
        <end position="25"/>
    </location>
</feature>
<dbReference type="Proteomes" id="UP000076532">
    <property type="component" value="Unassembled WGS sequence"/>
</dbReference>